<dbReference type="EMBL" id="JACHVR010000007">
    <property type="protein sequence ID" value="MBB2889672.1"/>
    <property type="molecule type" value="Genomic_DNA"/>
</dbReference>
<evidence type="ECO:0000313" key="2">
    <source>
        <dbReference type="Proteomes" id="UP000589818"/>
    </source>
</evidence>
<proteinExistence type="predicted"/>
<comment type="caution">
    <text evidence="1">The sequence shown here is derived from an EMBL/GenBank/DDBJ whole genome shotgun (WGS) entry which is preliminary data.</text>
</comment>
<protein>
    <submittedName>
        <fullName evidence="1">Uncharacterized protein</fullName>
    </submittedName>
</protein>
<accession>A0ACC5MM26</accession>
<name>A0ACC5MM26_9PSED</name>
<evidence type="ECO:0000313" key="1">
    <source>
        <dbReference type="EMBL" id="MBB2889672.1"/>
    </source>
</evidence>
<organism evidence="1 2">
    <name type="scientific">Pseudomonas umsongensis</name>
    <dbReference type="NCBI Taxonomy" id="198618"/>
    <lineage>
        <taxon>Bacteria</taxon>
        <taxon>Pseudomonadati</taxon>
        <taxon>Pseudomonadota</taxon>
        <taxon>Gammaproteobacteria</taxon>
        <taxon>Pseudomonadales</taxon>
        <taxon>Pseudomonadaceae</taxon>
        <taxon>Pseudomonas</taxon>
    </lineage>
</organism>
<reference evidence="1" key="1">
    <citation type="submission" date="2020-08" db="EMBL/GenBank/DDBJ databases">
        <title>Plant associated metagenomes--Microbial community diversity and host control of community assembly across model and emerging plant ecological genomics systems.</title>
        <authorList>
            <person name="Dangl J."/>
        </authorList>
    </citation>
    <scope>NUCLEOTIDE SEQUENCE</scope>
    <source>
        <strain evidence="1">KD5</strain>
    </source>
</reference>
<sequence length="56" mass="6489">MTFCRGHQFSHPVTNTENHLAAALQRAEHAEVQLRAMQNSRARRTLQKLKKVLHRA</sequence>
<gene>
    <name evidence="1" type="ORF">FHR69_005668</name>
</gene>
<keyword evidence="2" id="KW-1185">Reference proteome</keyword>
<dbReference type="Proteomes" id="UP000589818">
    <property type="component" value="Unassembled WGS sequence"/>
</dbReference>